<accession>A0A5S9R4E2</accession>
<sequence>MTTLATLLDPIVAGLGSLPDVKSCEAFGGRFDMAALARFGAAAPAIRVAVLGVDKINWIDTGQLDGVVEVGAFIVTRDERGKPRDLAVLGHVHNVLVKVHAERWGLPLVQAGRPARCENLYSGAVQSAGLALWGVRWTMKLRMGANAYAQNLSASVEIWSDGAALGTLGGQP</sequence>
<keyword evidence="2" id="KW-1185">Reference proteome</keyword>
<name>A0A5S9R4E2_9HYPH</name>
<dbReference type="AlphaFoldDB" id="A0A5S9R4E2"/>
<dbReference type="Proteomes" id="UP000433050">
    <property type="component" value="Unassembled WGS sequence"/>
</dbReference>
<dbReference type="EMBL" id="CACSAS010000032">
    <property type="protein sequence ID" value="CAA0129474.1"/>
    <property type="molecule type" value="Genomic_DNA"/>
</dbReference>
<protein>
    <submittedName>
        <fullName evidence="1">Uncharacterized protein</fullName>
    </submittedName>
</protein>
<evidence type="ECO:0000313" key="2">
    <source>
        <dbReference type="Proteomes" id="UP000433050"/>
    </source>
</evidence>
<evidence type="ECO:0000313" key="1">
    <source>
        <dbReference type="EMBL" id="CAA0129474.1"/>
    </source>
</evidence>
<dbReference type="RefSeq" id="WP_159602353.1">
    <property type="nucleotide sequence ID" value="NZ_CACSAS010000032.1"/>
</dbReference>
<proteinExistence type="predicted"/>
<reference evidence="1 2" key="1">
    <citation type="submission" date="2019-12" db="EMBL/GenBank/DDBJ databases">
        <authorList>
            <person name="Reyes-Prieto M."/>
        </authorList>
    </citation>
    <scope>NUCLEOTIDE SEQUENCE [LARGE SCALE GENOMIC DNA]</scope>
    <source>
        <strain evidence="1">HF14-78462</strain>
    </source>
</reference>
<organism evidence="1 2">
    <name type="scientific">Starkeya nomas</name>
    <dbReference type="NCBI Taxonomy" id="2666134"/>
    <lineage>
        <taxon>Bacteria</taxon>
        <taxon>Pseudomonadati</taxon>
        <taxon>Pseudomonadota</taxon>
        <taxon>Alphaproteobacteria</taxon>
        <taxon>Hyphomicrobiales</taxon>
        <taxon>Xanthobacteraceae</taxon>
        <taxon>Starkeya</taxon>
    </lineage>
</organism>
<gene>
    <name evidence="1" type="ORF">STARVERO_04514</name>
</gene>